<evidence type="ECO:0000313" key="3">
    <source>
        <dbReference type="EMBL" id="SUV28421.1"/>
    </source>
</evidence>
<dbReference type="EMBL" id="UFSX01000001">
    <property type="protein sequence ID" value="SUV28421.1"/>
    <property type="molecule type" value="Genomic_DNA"/>
</dbReference>
<sequence length="270" mass="31728">MCESRKEYEEKLNERLVSAEKTIEAYHNLRDDLKTVIVEKIRLDDPEEFACYNAEEKKVEIDKMKIAHAQYKFETIDNIYSNGISLREAYLKAGYDVEDENSWEQNIHNNICFGMGESAFEILYKMYSVERKEHPVAMSDLAKDIAMQNDIIPLAYNILGDEIVAELKYDELEIRNMIHFKSPETQAALQEELRITFKEGGRYSLKEIKYQLGLCFQKLRIDITAKASFIKQYFNVRKVKISDFGKRIDGFEILNKIFFTFGWKVKNAKF</sequence>
<proteinExistence type="predicted"/>
<evidence type="ECO:0000313" key="4">
    <source>
        <dbReference type="Proteomes" id="UP000254424"/>
    </source>
</evidence>
<dbReference type="Proteomes" id="UP000291917">
    <property type="component" value="Unassembled WGS sequence"/>
</dbReference>
<evidence type="ECO:0000313" key="2">
    <source>
        <dbReference type="EMBL" id="RYT76012.1"/>
    </source>
</evidence>
<organism evidence="3 4">
    <name type="scientific">Bacteroides eggerthii</name>
    <dbReference type="NCBI Taxonomy" id="28111"/>
    <lineage>
        <taxon>Bacteria</taxon>
        <taxon>Pseudomonadati</taxon>
        <taxon>Bacteroidota</taxon>
        <taxon>Bacteroidia</taxon>
        <taxon>Bacteroidales</taxon>
        <taxon>Bacteroidaceae</taxon>
        <taxon>Bacteroides</taxon>
    </lineage>
</organism>
<accession>A0A380YL81</accession>
<dbReference type="Proteomes" id="UP000254424">
    <property type="component" value="Unassembled WGS sequence"/>
</dbReference>
<evidence type="ECO:0000313" key="6">
    <source>
        <dbReference type="Proteomes" id="UP000335496"/>
    </source>
</evidence>
<gene>
    <name evidence="2" type="ORF">EAJ03_06990</name>
    <name evidence="1" type="ORF">F2Z23_07155</name>
    <name evidence="3" type="ORF">NCTC11155_00369</name>
</gene>
<evidence type="ECO:0000313" key="1">
    <source>
        <dbReference type="EMBL" id="KAA5274859.1"/>
    </source>
</evidence>
<protein>
    <submittedName>
        <fullName evidence="3">Uncharacterized protein</fullName>
    </submittedName>
</protein>
<dbReference type="RefSeq" id="WP_004289511.1">
    <property type="nucleotide sequence ID" value="NZ_CABKNQ010000019.1"/>
</dbReference>
<keyword evidence="6" id="KW-1185">Reference proteome</keyword>
<dbReference type="EMBL" id="VVZX01000007">
    <property type="protein sequence ID" value="KAA5274859.1"/>
    <property type="molecule type" value="Genomic_DNA"/>
</dbReference>
<name>A0A380YL81_9BACE</name>
<reference evidence="3 4" key="1">
    <citation type="submission" date="2018-06" db="EMBL/GenBank/DDBJ databases">
        <authorList>
            <consortium name="Pathogen Informatics"/>
            <person name="Doyle S."/>
        </authorList>
    </citation>
    <scope>NUCLEOTIDE SEQUENCE [LARGE SCALE GENOMIC DNA]</scope>
    <source>
        <strain evidence="3 4">NCTC11155</strain>
    </source>
</reference>
<dbReference type="STRING" id="483216.BACEGG_01210"/>
<evidence type="ECO:0000313" key="5">
    <source>
        <dbReference type="Proteomes" id="UP000291917"/>
    </source>
</evidence>
<dbReference type="Proteomes" id="UP000335496">
    <property type="component" value="Unassembled WGS sequence"/>
</dbReference>
<reference evidence="1 6" key="2">
    <citation type="journal article" date="2019" name="Nat. Med.">
        <title>A library of human gut bacterial isolates paired with longitudinal multiomics data enables mechanistic microbiome research.</title>
        <authorList>
            <person name="Poyet M."/>
            <person name="Groussin M."/>
            <person name="Gibbons S.M."/>
            <person name="Avila-Pacheco J."/>
            <person name="Jiang X."/>
            <person name="Kearney S.M."/>
            <person name="Perrotta A.R."/>
            <person name="Berdy B."/>
            <person name="Zhao S."/>
            <person name="Lieberman T.D."/>
            <person name="Swanson P.K."/>
            <person name="Smith M."/>
            <person name="Roesemann S."/>
            <person name="Alexander J.E."/>
            <person name="Rich S.A."/>
            <person name="Livny J."/>
            <person name="Vlamakis H."/>
            <person name="Clish C."/>
            <person name="Bullock K."/>
            <person name="Deik A."/>
            <person name="Scott J."/>
            <person name="Pierce K.A."/>
            <person name="Xavier R.J."/>
            <person name="Alm E.J."/>
        </authorList>
    </citation>
    <scope>NUCLEOTIDE SEQUENCE [LARGE SCALE GENOMIC DNA]</scope>
    <source>
        <strain evidence="1 6">BIOML-A1</strain>
    </source>
</reference>
<reference evidence="2 5" key="3">
    <citation type="journal article" date="2019" name="Science, e1252229">
        <title>Invertible promoters mediate bacterial phase variation, antibiotic resistance, and host adaptation in the gut.</title>
        <authorList>
            <person name="Jiang X."/>
            <person name="Hall A.B."/>
            <person name="Arthur T.D."/>
            <person name="Plichta D.R."/>
            <person name="Covington C.T."/>
            <person name="Poyet M."/>
            <person name="Crothers J."/>
            <person name="Moses P.L."/>
            <person name="Tolonen A.C."/>
            <person name="Vlamakis H."/>
            <person name="Alm E.J."/>
            <person name="Xavier R.J."/>
        </authorList>
    </citation>
    <scope>NUCLEOTIDE SEQUENCE [LARGE SCALE GENOMIC DNA]</scope>
    <source>
        <strain evidence="5">bj_0095</strain>
        <strain evidence="2">Bj_0095</strain>
    </source>
</reference>
<dbReference type="EMBL" id="RCXL01000007">
    <property type="protein sequence ID" value="RYT76012.1"/>
    <property type="molecule type" value="Genomic_DNA"/>
</dbReference>
<dbReference type="GeneID" id="93070312"/>
<dbReference type="AlphaFoldDB" id="A0A380YL81"/>